<organism evidence="2 3">
    <name type="scientific">Romanomermis culicivorax</name>
    <name type="common">Nematode worm</name>
    <dbReference type="NCBI Taxonomy" id="13658"/>
    <lineage>
        <taxon>Eukaryota</taxon>
        <taxon>Metazoa</taxon>
        <taxon>Ecdysozoa</taxon>
        <taxon>Nematoda</taxon>
        <taxon>Enoplea</taxon>
        <taxon>Dorylaimia</taxon>
        <taxon>Mermithida</taxon>
        <taxon>Mermithoidea</taxon>
        <taxon>Mermithidae</taxon>
        <taxon>Romanomermis</taxon>
    </lineage>
</organism>
<proteinExistence type="predicted"/>
<sequence>MGVGNTYIKDEPWNPNPARNSSAPNKPYFQSLRLFFAFKILTLVLWCNLPFPLTQGHHPSCCPTMASRQYLALASMPRSSMLLGPNCQDVRMMFHFLSTSAQLILTIFHAKNSIVSLISTNEGADFLKISQVSLLLSINFTIQAVKSGLSVHPSVINVFHASEESHG</sequence>
<evidence type="ECO:0000256" key="1">
    <source>
        <dbReference type="SAM" id="MobiDB-lite"/>
    </source>
</evidence>
<name>A0A915K7X7_ROMCU</name>
<dbReference type="WBParaSite" id="nRc.2.0.1.t33992-RA">
    <property type="protein sequence ID" value="nRc.2.0.1.t33992-RA"/>
    <property type="gene ID" value="nRc.2.0.1.g33992"/>
</dbReference>
<accession>A0A915K7X7</accession>
<dbReference type="Proteomes" id="UP000887565">
    <property type="component" value="Unplaced"/>
</dbReference>
<evidence type="ECO:0000313" key="3">
    <source>
        <dbReference type="WBParaSite" id="nRc.2.0.1.t33992-RA"/>
    </source>
</evidence>
<dbReference type="AlphaFoldDB" id="A0A915K7X7"/>
<feature type="region of interest" description="Disordered" evidence="1">
    <location>
        <begin position="1"/>
        <end position="20"/>
    </location>
</feature>
<evidence type="ECO:0000313" key="2">
    <source>
        <dbReference type="Proteomes" id="UP000887565"/>
    </source>
</evidence>
<reference evidence="3" key="1">
    <citation type="submission" date="2022-11" db="UniProtKB">
        <authorList>
            <consortium name="WormBaseParasite"/>
        </authorList>
    </citation>
    <scope>IDENTIFICATION</scope>
</reference>
<protein>
    <submittedName>
        <fullName evidence="3">Uncharacterized protein</fullName>
    </submittedName>
</protein>
<keyword evidence="2" id="KW-1185">Reference proteome</keyword>